<protein>
    <submittedName>
        <fullName evidence="1">Uncharacterized protein</fullName>
    </submittedName>
</protein>
<organism evidence="1 2">
    <name type="scientific">Diversispora epigaea</name>
    <dbReference type="NCBI Taxonomy" id="1348612"/>
    <lineage>
        <taxon>Eukaryota</taxon>
        <taxon>Fungi</taxon>
        <taxon>Fungi incertae sedis</taxon>
        <taxon>Mucoromycota</taxon>
        <taxon>Glomeromycotina</taxon>
        <taxon>Glomeromycetes</taxon>
        <taxon>Diversisporales</taxon>
        <taxon>Diversisporaceae</taxon>
        <taxon>Diversispora</taxon>
    </lineage>
</organism>
<reference evidence="1 2" key="1">
    <citation type="submission" date="2018-08" db="EMBL/GenBank/DDBJ databases">
        <title>Genome and evolution of the arbuscular mycorrhizal fungus Diversispora epigaea (formerly Glomus versiforme) and its bacterial endosymbionts.</title>
        <authorList>
            <person name="Sun X."/>
            <person name="Fei Z."/>
            <person name="Harrison M."/>
        </authorList>
    </citation>
    <scope>NUCLEOTIDE SEQUENCE [LARGE SCALE GENOMIC DNA]</scope>
    <source>
        <strain evidence="1 2">IT104</strain>
    </source>
</reference>
<evidence type="ECO:0000313" key="1">
    <source>
        <dbReference type="EMBL" id="RHZ45189.1"/>
    </source>
</evidence>
<comment type="caution">
    <text evidence="1">The sequence shown here is derived from an EMBL/GenBank/DDBJ whole genome shotgun (WGS) entry which is preliminary data.</text>
</comment>
<proteinExistence type="predicted"/>
<evidence type="ECO:0000313" key="2">
    <source>
        <dbReference type="Proteomes" id="UP000266861"/>
    </source>
</evidence>
<keyword evidence="2" id="KW-1185">Reference proteome</keyword>
<gene>
    <name evidence="1" type="ORF">Glove_688g10</name>
</gene>
<dbReference type="Proteomes" id="UP000266861">
    <property type="component" value="Unassembled WGS sequence"/>
</dbReference>
<sequence length="224" mass="26024">MTGIYLCQYLSNEGKVCGRPCYRQEGCAIHWKRRQRVPCLECAEEAREDGAKIRSAWKKYIASEYTDIVQSNVSSCHKLSQVVTKFSIDMAIDLFDGEEVYDEEYEVIDCQIHRNFSTYESCKKCGKLTISKFGACIMHVEFSIDMAIDLFDGEEVYDEEYEVIDCQIHRNFSTYESCKKCGKLTISKFGACIMHVGKYRSRDHYQRKKLEKMAEKLETFGKNT</sequence>
<dbReference type="EMBL" id="PQFF01000554">
    <property type="protein sequence ID" value="RHZ45189.1"/>
    <property type="molecule type" value="Genomic_DNA"/>
</dbReference>
<dbReference type="AlphaFoldDB" id="A0A397G550"/>
<accession>A0A397G550</accession>
<name>A0A397G550_9GLOM</name>